<dbReference type="CDD" id="cd02869">
    <property type="entry name" value="PseudoU_synth_RluA_like"/>
    <property type="match status" value="1"/>
</dbReference>
<proteinExistence type="inferred from homology"/>
<evidence type="ECO:0000256" key="2">
    <source>
        <dbReference type="ARBA" id="ARBA00010876"/>
    </source>
</evidence>
<dbReference type="GO" id="GO:0140098">
    <property type="term" value="F:catalytic activity, acting on RNA"/>
    <property type="evidence" value="ECO:0007669"/>
    <property type="project" value="UniProtKB-ARBA"/>
</dbReference>
<dbReference type="EC" id="5.4.99.-" evidence="4"/>
<evidence type="ECO:0000256" key="4">
    <source>
        <dbReference type="RuleBase" id="RU362028"/>
    </source>
</evidence>
<name>A0A544TJD8_9BACI</name>
<dbReference type="InterPro" id="IPR006145">
    <property type="entry name" value="PsdUridine_synth_RsuA/RluA"/>
</dbReference>
<sequence>MNKHSITLSFDINEPHLLLRDAIKQYGISKKALTSIKYEGGTILVNGEEKTVRHILTVGDKVTIIFPQEKKSEGLIAETGEFTILFEDEHVLIFTKEAGLSTIPSREHPSGTIANFVAGYLEESGLSATVHIVTRLDKDTSGVICVAKHRHAHHLLSEMQKAGTISRNYEAIVHGFVKEDTFVIDAPIGRKDGSIIERFISPEGKYAKTSVQVLNRFHLQGEELTHVRLKLHTGRTHQIRVHMMSIGHPLIGDDLYGGSLKFIARQALHARELKFKHPFSGETLKITSPFPTDMEDIIPSEATK</sequence>
<evidence type="ECO:0000313" key="7">
    <source>
        <dbReference type="Proteomes" id="UP000318937"/>
    </source>
</evidence>
<reference evidence="6 7" key="1">
    <citation type="submission" date="2019-05" db="EMBL/GenBank/DDBJ databases">
        <title>Psychrobacillus vulpis sp. nov., a new species isolated from feces of a red fox that inhabits in The Tablas de Daimiel Natural Park, Albacete, Spain.</title>
        <authorList>
            <person name="Rodriguez M."/>
            <person name="Reina J.C."/>
            <person name="Bejar V."/>
            <person name="Llamas I."/>
        </authorList>
    </citation>
    <scope>NUCLEOTIDE SEQUENCE [LARGE SCALE GENOMIC DNA]</scope>
    <source>
        <strain evidence="6 7">NHI-2</strain>
    </source>
</reference>
<dbReference type="PANTHER" id="PTHR21600:SF35">
    <property type="entry name" value="PSEUDOURIDINE SYNTHASE"/>
    <property type="match status" value="1"/>
</dbReference>
<feature type="domain" description="Pseudouridine synthase RsuA/RluA-like" evidence="5">
    <location>
        <begin position="90"/>
        <end position="243"/>
    </location>
</feature>
<gene>
    <name evidence="6" type="ORF">FG383_04430</name>
</gene>
<comment type="function">
    <text evidence="4">Responsible for synthesis of pseudouridine from uracil.</text>
</comment>
<comment type="similarity">
    <text evidence="2 4">Belongs to the pseudouridine synthase RluA family.</text>
</comment>
<dbReference type="AlphaFoldDB" id="A0A544TJD8"/>
<dbReference type="PANTHER" id="PTHR21600">
    <property type="entry name" value="MITOCHONDRIAL RNA PSEUDOURIDINE SYNTHASE"/>
    <property type="match status" value="1"/>
</dbReference>
<accession>A0A544TJD8</accession>
<comment type="catalytic activity">
    <reaction evidence="1 4">
        <text>a uridine in RNA = a pseudouridine in RNA</text>
        <dbReference type="Rhea" id="RHEA:48348"/>
        <dbReference type="Rhea" id="RHEA-COMP:12068"/>
        <dbReference type="Rhea" id="RHEA-COMP:12069"/>
        <dbReference type="ChEBI" id="CHEBI:65314"/>
        <dbReference type="ChEBI" id="CHEBI:65315"/>
    </reaction>
</comment>
<evidence type="ECO:0000256" key="1">
    <source>
        <dbReference type="ARBA" id="ARBA00000073"/>
    </source>
</evidence>
<dbReference type="EMBL" id="VDGG01000007">
    <property type="protein sequence ID" value="TQR17570.1"/>
    <property type="molecule type" value="Genomic_DNA"/>
</dbReference>
<dbReference type="GO" id="GO:0000455">
    <property type="term" value="P:enzyme-directed rRNA pseudouridine synthesis"/>
    <property type="evidence" value="ECO:0007669"/>
    <property type="project" value="TreeGrafter"/>
</dbReference>
<dbReference type="InterPro" id="IPR050188">
    <property type="entry name" value="RluA_PseudoU_synthase"/>
</dbReference>
<dbReference type="OrthoDB" id="9807829at2"/>
<keyword evidence="4" id="KW-0413">Isomerase</keyword>
<dbReference type="InterPro" id="IPR006225">
    <property type="entry name" value="PsdUridine_synth_RluC/D"/>
</dbReference>
<dbReference type="Pfam" id="PF00849">
    <property type="entry name" value="PseudoU_synth_2"/>
    <property type="match status" value="1"/>
</dbReference>
<dbReference type="Proteomes" id="UP000318937">
    <property type="component" value="Unassembled WGS sequence"/>
</dbReference>
<dbReference type="NCBIfam" id="TIGR00005">
    <property type="entry name" value="rluA_subfam"/>
    <property type="match status" value="1"/>
</dbReference>
<evidence type="ECO:0000259" key="5">
    <source>
        <dbReference type="Pfam" id="PF00849"/>
    </source>
</evidence>
<evidence type="ECO:0000313" key="6">
    <source>
        <dbReference type="EMBL" id="TQR17570.1"/>
    </source>
</evidence>
<dbReference type="SUPFAM" id="SSF55120">
    <property type="entry name" value="Pseudouridine synthase"/>
    <property type="match status" value="1"/>
</dbReference>
<organism evidence="6 7">
    <name type="scientific">Psychrobacillus soli</name>
    <dbReference type="NCBI Taxonomy" id="1543965"/>
    <lineage>
        <taxon>Bacteria</taxon>
        <taxon>Bacillati</taxon>
        <taxon>Bacillota</taxon>
        <taxon>Bacilli</taxon>
        <taxon>Bacillales</taxon>
        <taxon>Bacillaceae</taxon>
        <taxon>Psychrobacillus</taxon>
    </lineage>
</organism>
<keyword evidence="7" id="KW-1185">Reference proteome</keyword>
<dbReference type="RefSeq" id="WP_142605648.1">
    <property type="nucleotide sequence ID" value="NZ_VDGG01000007.1"/>
</dbReference>
<comment type="caution">
    <text evidence="6">The sequence shown here is derived from an EMBL/GenBank/DDBJ whole genome shotgun (WGS) entry which is preliminary data.</text>
</comment>
<protein>
    <recommendedName>
        <fullName evidence="4">Pseudouridine synthase</fullName>
        <ecNumber evidence="4">5.4.99.-</ecNumber>
    </recommendedName>
</protein>
<feature type="active site" evidence="3">
    <location>
        <position position="137"/>
    </location>
</feature>
<dbReference type="InterPro" id="IPR020103">
    <property type="entry name" value="PsdUridine_synth_cat_dom_sf"/>
</dbReference>
<dbReference type="GO" id="GO:0003723">
    <property type="term" value="F:RNA binding"/>
    <property type="evidence" value="ECO:0007669"/>
    <property type="project" value="InterPro"/>
</dbReference>
<dbReference type="GO" id="GO:0009982">
    <property type="term" value="F:pseudouridine synthase activity"/>
    <property type="evidence" value="ECO:0007669"/>
    <property type="project" value="InterPro"/>
</dbReference>
<evidence type="ECO:0000256" key="3">
    <source>
        <dbReference type="PIRSR" id="PIRSR606225-1"/>
    </source>
</evidence>
<dbReference type="Gene3D" id="3.30.2350.10">
    <property type="entry name" value="Pseudouridine synthase"/>
    <property type="match status" value="1"/>
</dbReference>